<organism evidence="9 10">
    <name type="scientific">Oceanibaculum indicum</name>
    <dbReference type="NCBI Taxonomy" id="526216"/>
    <lineage>
        <taxon>Bacteria</taxon>
        <taxon>Pseudomonadati</taxon>
        <taxon>Pseudomonadota</taxon>
        <taxon>Alphaproteobacteria</taxon>
        <taxon>Rhodospirillales</taxon>
        <taxon>Oceanibaculaceae</taxon>
        <taxon>Oceanibaculum</taxon>
    </lineage>
</organism>
<dbReference type="SUPFAM" id="SSF103481">
    <property type="entry name" value="Multidrug resistance efflux transporter EmrE"/>
    <property type="match status" value="2"/>
</dbReference>
<feature type="transmembrane region" description="Helical" evidence="6">
    <location>
        <begin position="122"/>
        <end position="138"/>
    </location>
</feature>
<comment type="subcellular location">
    <subcellularLocation>
        <location evidence="1">Membrane</location>
        <topology evidence="1">Multi-pass membrane protein</topology>
    </subcellularLocation>
</comment>
<feature type="transmembrane region" description="Helical" evidence="6">
    <location>
        <begin position="236"/>
        <end position="254"/>
    </location>
</feature>
<feature type="transmembrane region" description="Helical" evidence="6">
    <location>
        <begin position="144"/>
        <end position="166"/>
    </location>
</feature>
<feature type="domain" description="EamA" evidence="8">
    <location>
        <begin position="148"/>
        <end position="275"/>
    </location>
</feature>
<feature type="domain" description="EamA" evidence="8">
    <location>
        <begin position="33"/>
        <end position="138"/>
    </location>
</feature>
<gene>
    <name evidence="9" type="ORF">BCL74_2398</name>
</gene>
<dbReference type="InterPro" id="IPR037185">
    <property type="entry name" value="EmrE-like"/>
</dbReference>
<keyword evidence="3 6" id="KW-0812">Transmembrane</keyword>
<accession>A0A420WHG7</accession>
<reference evidence="9 10" key="1">
    <citation type="submission" date="2018-10" db="EMBL/GenBank/DDBJ databases">
        <title>Comparative analysis of microorganisms from saline springs in Andes Mountain Range, Colombia.</title>
        <authorList>
            <person name="Rubin E."/>
        </authorList>
    </citation>
    <scope>NUCLEOTIDE SEQUENCE [LARGE SCALE GENOMIC DNA]</scope>
    <source>
        <strain evidence="9 10">USBA 36</strain>
    </source>
</reference>
<comment type="caution">
    <text evidence="9">The sequence shown here is derived from an EMBL/GenBank/DDBJ whole genome shotgun (WGS) entry which is preliminary data.</text>
</comment>
<feature type="signal peptide" evidence="7">
    <location>
        <begin position="1"/>
        <end position="18"/>
    </location>
</feature>
<evidence type="ECO:0000259" key="8">
    <source>
        <dbReference type="Pfam" id="PF00892"/>
    </source>
</evidence>
<dbReference type="Proteomes" id="UP000277424">
    <property type="component" value="Unassembled WGS sequence"/>
</dbReference>
<evidence type="ECO:0000256" key="5">
    <source>
        <dbReference type="ARBA" id="ARBA00023136"/>
    </source>
</evidence>
<keyword evidence="5 6" id="KW-0472">Membrane</keyword>
<evidence type="ECO:0000256" key="2">
    <source>
        <dbReference type="ARBA" id="ARBA00009853"/>
    </source>
</evidence>
<comment type="similarity">
    <text evidence="2">Belongs to the drug/metabolite transporter (DMT) superfamily. 10 TMS drug/metabolite exporter (DME) (TC 2.A.7.3) family.</text>
</comment>
<dbReference type="Pfam" id="PF00892">
    <property type="entry name" value="EamA"/>
    <property type="match status" value="2"/>
</dbReference>
<evidence type="ECO:0000256" key="1">
    <source>
        <dbReference type="ARBA" id="ARBA00004141"/>
    </source>
</evidence>
<sequence>MMVCSCALIAATSLMAKALGPLGSAALGIEGTPLHPMQVSAGRFGFAFLALLLILTVWRPRFHGIQWGTHAARSTVGWAGVSCMFAAAAHMNLADAMAISFLSPIFTMMLAIPFLGEKVGRWRWLAAAIALAGGMLIVRPGTDAFQIVALVALSAALLMGAEAILIKRLTSREPPFQILVVNNGIGAAIALTAVLFVWLPPTPAQWGVMALIGVTMLCAQTFFLQAMRRAEASYVIPFYYATLIFATFYDFVVFGDLPAWISVAGAALIVSGALLQVWREKLARERKAAAA</sequence>
<evidence type="ECO:0000256" key="6">
    <source>
        <dbReference type="SAM" id="Phobius"/>
    </source>
</evidence>
<dbReference type="OrthoDB" id="7818056at2"/>
<evidence type="ECO:0000313" key="9">
    <source>
        <dbReference type="EMBL" id="RKQ70450.1"/>
    </source>
</evidence>
<dbReference type="GO" id="GO:0016020">
    <property type="term" value="C:membrane"/>
    <property type="evidence" value="ECO:0007669"/>
    <property type="project" value="UniProtKB-SubCell"/>
</dbReference>
<feature type="transmembrane region" description="Helical" evidence="6">
    <location>
        <begin position="70"/>
        <end position="90"/>
    </location>
</feature>
<protein>
    <submittedName>
        <fullName evidence="9">EamA-like transporter family protein</fullName>
    </submittedName>
</protein>
<keyword evidence="4 6" id="KW-1133">Transmembrane helix</keyword>
<feature type="transmembrane region" description="Helical" evidence="6">
    <location>
        <begin position="178"/>
        <end position="198"/>
    </location>
</feature>
<keyword evidence="7" id="KW-0732">Signal</keyword>
<dbReference type="InterPro" id="IPR000620">
    <property type="entry name" value="EamA_dom"/>
</dbReference>
<proteinExistence type="inferred from homology"/>
<dbReference type="PANTHER" id="PTHR22911">
    <property type="entry name" value="ACYL-MALONYL CONDENSING ENZYME-RELATED"/>
    <property type="match status" value="1"/>
</dbReference>
<name>A0A420WHG7_9PROT</name>
<feature type="chain" id="PRO_5019404729" evidence="7">
    <location>
        <begin position="19"/>
        <end position="291"/>
    </location>
</feature>
<dbReference type="PANTHER" id="PTHR22911:SF6">
    <property type="entry name" value="SOLUTE CARRIER FAMILY 35 MEMBER G1"/>
    <property type="match status" value="1"/>
</dbReference>
<dbReference type="AlphaFoldDB" id="A0A420WHG7"/>
<feature type="transmembrane region" description="Helical" evidence="6">
    <location>
        <begin position="41"/>
        <end position="58"/>
    </location>
</feature>
<evidence type="ECO:0000256" key="4">
    <source>
        <dbReference type="ARBA" id="ARBA00022989"/>
    </source>
</evidence>
<dbReference type="EMBL" id="RBIG01000002">
    <property type="protein sequence ID" value="RKQ70450.1"/>
    <property type="molecule type" value="Genomic_DNA"/>
</dbReference>
<evidence type="ECO:0000313" key="10">
    <source>
        <dbReference type="Proteomes" id="UP000277424"/>
    </source>
</evidence>
<evidence type="ECO:0000256" key="3">
    <source>
        <dbReference type="ARBA" id="ARBA00022692"/>
    </source>
</evidence>
<evidence type="ECO:0000256" key="7">
    <source>
        <dbReference type="SAM" id="SignalP"/>
    </source>
</evidence>
<feature type="transmembrane region" description="Helical" evidence="6">
    <location>
        <begin position="96"/>
        <end position="115"/>
    </location>
</feature>
<feature type="transmembrane region" description="Helical" evidence="6">
    <location>
        <begin position="204"/>
        <end position="224"/>
    </location>
</feature>
<feature type="transmembrane region" description="Helical" evidence="6">
    <location>
        <begin position="260"/>
        <end position="278"/>
    </location>
</feature>